<name>A0A086JAP3_TOXGO</name>
<feature type="region of interest" description="Disordered" evidence="1">
    <location>
        <begin position="387"/>
        <end position="410"/>
    </location>
</feature>
<feature type="region of interest" description="Disordered" evidence="1">
    <location>
        <begin position="500"/>
        <end position="543"/>
    </location>
</feature>
<feature type="compositionally biased region" description="Basic and acidic residues" evidence="1">
    <location>
        <begin position="521"/>
        <end position="539"/>
    </location>
</feature>
<dbReference type="OrthoDB" id="330721at2759"/>
<sequence>MPASMVLHKYVCNAVCGVGHFMFGKEGSRASLHVLQPGVITLSPTLHPPGSPDVDAFPWPYPFKRWRQKTHAFRDFSVHLSIPFFPASPVATTPAPFCRTAGRGTENQQICCSSLPAAPLTSQRLVACWNTHPSCRMQSGLVPSRKIRSFSSVIISKSRKTQGADAGGQQSARGSGRKRYRRAVNVGEEEGERNDELGDDGLPRLVRKAVEASFSPRSFPISFWEAQAEQALRLLPSLLPFHLASLLLAYARAGVRHPPLAAAIVHQFAEISSRQRYHPLLLSPRSIVYANALVSNGKSKKRSAKQCLTGEIEEERQRVDFAAFSTVLLSLERLHLLHHPLVHEPAERLQCVLLHRLQGECDSFSFRHLKRLMLLLAKLSAVDSTRCSRRADGNPAGGTSRGPAEGRQYSSTDIQRLRYEETGCEEGEVRRPLENRGFLVEVMVAAAEKALEADRPPADAVKKVTLDDREMFPVVWCITRFDQMIFSKFARKRTDVSMGEIPLGGTPSEVFQSSVRRRERTRSEQADEAHETPSRDKTCPVDTEEDDGFSYKFVLGGMAHHHSEDELTKDVVDMYMQARAKLLRRATQGVRTIVVSRLRCAPLDAAMALDAYLLFKDQYMSTKTEHYFSFVLSNATFEELLTLADGFRHLRIAQERVWNVWCQQVERRLSLHACQDSSWEDRRDPPLRPPSLETLQAVRGWFQLLGRPCPLIEALLAQVTVRAEQ</sequence>
<organism evidence="2 3">
    <name type="scientific">Toxoplasma gondii p89</name>
    <dbReference type="NCBI Taxonomy" id="943119"/>
    <lineage>
        <taxon>Eukaryota</taxon>
        <taxon>Sar</taxon>
        <taxon>Alveolata</taxon>
        <taxon>Apicomplexa</taxon>
        <taxon>Conoidasida</taxon>
        <taxon>Coccidia</taxon>
        <taxon>Eucoccidiorida</taxon>
        <taxon>Eimeriorina</taxon>
        <taxon>Sarcocystidae</taxon>
        <taxon>Toxoplasma</taxon>
    </lineage>
</organism>
<dbReference type="EMBL" id="AEYI02002200">
    <property type="protein sequence ID" value="KFG29211.1"/>
    <property type="molecule type" value="Genomic_DNA"/>
</dbReference>
<dbReference type="VEuPathDB" id="ToxoDB:TGP89_209460"/>
<comment type="caution">
    <text evidence="2">The sequence shown here is derived from an EMBL/GenBank/DDBJ whole genome shotgun (WGS) entry which is preliminary data.</text>
</comment>
<dbReference type="Proteomes" id="UP000028828">
    <property type="component" value="Unassembled WGS sequence"/>
</dbReference>
<accession>A0A086JAP3</accession>
<protein>
    <submittedName>
        <fullName evidence="2">Uncharacterized protein</fullName>
    </submittedName>
</protein>
<dbReference type="AlphaFoldDB" id="A0A086JAP3"/>
<gene>
    <name evidence="2" type="ORF">TGP89_209460</name>
</gene>
<reference evidence="2 3" key="1">
    <citation type="submission" date="2014-03" db="EMBL/GenBank/DDBJ databases">
        <authorList>
            <person name="Sibley D."/>
            <person name="Venepally P."/>
            <person name="Karamycheva S."/>
            <person name="Hadjithomas M."/>
            <person name="Khan A."/>
            <person name="Brunk B."/>
            <person name="Roos D."/>
            <person name="Caler E."/>
            <person name="Lorenzi H."/>
        </authorList>
    </citation>
    <scope>NUCLEOTIDE SEQUENCE [LARGE SCALE GENOMIC DNA]</scope>
    <source>
        <strain evidence="3">p89</strain>
    </source>
</reference>
<feature type="region of interest" description="Disordered" evidence="1">
    <location>
        <begin position="158"/>
        <end position="181"/>
    </location>
</feature>
<evidence type="ECO:0000313" key="3">
    <source>
        <dbReference type="Proteomes" id="UP000028828"/>
    </source>
</evidence>
<evidence type="ECO:0000256" key="1">
    <source>
        <dbReference type="SAM" id="MobiDB-lite"/>
    </source>
</evidence>
<evidence type="ECO:0000313" key="2">
    <source>
        <dbReference type="EMBL" id="KFG29211.1"/>
    </source>
</evidence>
<proteinExistence type="predicted"/>